<keyword evidence="3" id="KW-1185">Reference proteome</keyword>
<dbReference type="HOGENOM" id="CLU_046987_0_0_9"/>
<dbReference type="Pfam" id="PF01979">
    <property type="entry name" value="Amidohydro_1"/>
    <property type="match status" value="1"/>
</dbReference>
<dbReference type="EMBL" id="CP003732">
    <property type="protein sequence ID" value="AFV12425.1"/>
    <property type="molecule type" value="Genomic_DNA"/>
</dbReference>
<dbReference type="PANTHER" id="PTHR43135:SF3">
    <property type="entry name" value="ALPHA-D-RIBOSE 1-METHYLPHOSPHONATE 5-TRIPHOSPHATE DIPHOSPHATASE"/>
    <property type="match status" value="1"/>
</dbReference>
<accession>K4LKE4</accession>
<protein>
    <submittedName>
        <fullName evidence="2">Putative amidohydrolase</fullName>
        <ecNumber evidence="2">3.5.-.-</ecNumber>
    </submittedName>
</protein>
<dbReference type="EC" id="3.5.-.-" evidence="2"/>
<dbReference type="eggNOG" id="COG1228">
    <property type="taxonomic scope" value="Bacteria"/>
</dbReference>
<reference evidence="2 3" key="1">
    <citation type="journal article" date="2012" name="BMC Genomics">
        <title>Genome-guided analysis of physiological and morphological traits of the fermentative acetate oxidizer Thermacetogenium phaeum.</title>
        <authorList>
            <person name="Oehler D."/>
            <person name="Poehlein A."/>
            <person name="Leimbach A."/>
            <person name="Muller N."/>
            <person name="Daniel R."/>
            <person name="Gottschalk G."/>
            <person name="Schink B."/>
        </authorList>
    </citation>
    <scope>NUCLEOTIDE SEQUENCE [LARGE SCALE GENOMIC DNA]</scope>
    <source>
        <strain evidence="3">ATCC BAA-254 / DSM 26808 / PB</strain>
    </source>
</reference>
<dbReference type="AlphaFoldDB" id="K4LKE4"/>
<dbReference type="Proteomes" id="UP000000467">
    <property type="component" value="Chromosome"/>
</dbReference>
<dbReference type="GO" id="GO:0016810">
    <property type="term" value="F:hydrolase activity, acting on carbon-nitrogen (but not peptide) bonds"/>
    <property type="evidence" value="ECO:0007669"/>
    <property type="project" value="InterPro"/>
</dbReference>
<proteinExistence type="predicted"/>
<dbReference type="SUPFAM" id="SSF51556">
    <property type="entry name" value="Metallo-dependent hydrolases"/>
    <property type="match status" value="1"/>
</dbReference>
<dbReference type="RefSeq" id="WP_015051297.1">
    <property type="nucleotide sequence ID" value="NC_018870.1"/>
</dbReference>
<organism evidence="2 3">
    <name type="scientific">Thermacetogenium phaeum (strain ATCC BAA-254 / DSM 26808 / PB)</name>
    <dbReference type="NCBI Taxonomy" id="1089553"/>
    <lineage>
        <taxon>Bacteria</taxon>
        <taxon>Bacillati</taxon>
        <taxon>Bacillota</taxon>
        <taxon>Clostridia</taxon>
        <taxon>Thermoanaerobacterales</taxon>
        <taxon>Thermoanaerobacteraceae</taxon>
        <taxon>Thermacetogenium</taxon>
    </lineage>
</organism>
<dbReference type="OrthoDB" id="9802793at2"/>
<keyword evidence="2" id="KW-0378">Hydrolase</keyword>
<dbReference type="InterPro" id="IPR006680">
    <property type="entry name" value="Amidohydro-rel"/>
</dbReference>
<name>K4LKE4_THEPS</name>
<dbReference type="PANTHER" id="PTHR43135">
    <property type="entry name" value="ALPHA-D-RIBOSE 1-METHYLPHOSPHONATE 5-TRIPHOSPHATE DIPHOSPHATASE"/>
    <property type="match status" value="1"/>
</dbReference>
<dbReference type="Gene3D" id="3.20.20.140">
    <property type="entry name" value="Metal-dependent hydrolases"/>
    <property type="match status" value="1"/>
</dbReference>
<dbReference type="STRING" id="1089553.Tph_c22350"/>
<dbReference type="SUPFAM" id="SSF51338">
    <property type="entry name" value="Composite domain of metallo-dependent hydrolases"/>
    <property type="match status" value="1"/>
</dbReference>
<dbReference type="KEGG" id="tpz:Tph_c22350"/>
<gene>
    <name evidence="2" type="ordered locus">Tph_c22350</name>
</gene>
<dbReference type="CDD" id="cd01309">
    <property type="entry name" value="Met_dep_hydrolase_C"/>
    <property type="match status" value="1"/>
</dbReference>
<sequence>MLALVNGKILSMAGPVYEKGMVVIEGRRIAAVSPHSEPPAGARLIDVAGKYVLPGFIDAHTHMGIYEEIYRIEGNDTNETSDPVTPHLRALDAINMEDLAFRDALEGGVTTVMTGPGSANVIGGLSLVMKTYGRTVDEAVVKNPAGLKVALGENPKRVYGGQKKSPMTRMSTAAILREALVAAHNYALKLEKGKNNPEQQPDRDLKLEALLPVIRGEIPVLLHAHRVDDILTGLRITDEFHLKVSIQHGTEAHKIPDELARRGIPVVVGPAMGNRAKVELKDRTLATPGILARSGVRVALMTDHPVVPGQYLSLLAALAVKGGMAVEDALKAITINAAEILGVADRVGSLEPGKDADVIVLSGHPLDWLTRVELVIVNGEIAFAGDSFAGIRGGEER</sequence>
<evidence type="ECO:0000259" key="1">
    <source>
        <dbReference type="Pfam" id="PF01979"/>
    </source>
</evidence>
<evidence type="ECO:0000313" key="3">
    <source>
        <dbReference type="Proteomes" id="UP000000467"/>
    </source>
</evidence>
<evidence type="ECO:0000313" key="2">
    <source>
        <dbReference type="EMBL" id="AFV12425.1"/>
    </source>
</evidence>
<feature type="domain" description="Amidohydrolase-related" evidence="1">
    <location>
        <begin position="51"/>
        <end position="380"/>
    </location>
</feature>
<dbReference type="InterPro" id="IPR011059">
    <property type="entry name" value="Metal-dep_hydrolase_composite"/>
</dbReference>
<dbReference type="InterPro" id="IPR032466">
    <property type="entry name" value="Metal_Hydrolase"/>
</dbReference>
<dbReference type="Gene3D" id="2.30.40.10">
    <property type="entry name" value="Urease, subunit C, domain 1"/>
    <property type="match status" value="1"/>
</dbReference>
<dbReference type="InterPro" id="IPR051781">
    <property type="entry name" value="Metallo-dep_Hydrolase"/>
</dbReference>